<dbReference type="PANTHER" id="PTHR46268:SF6">
    <property type="entry name" value="UNIVERSAL STRESS PROTEIN UP12"/>
    <property type="match status" value="1"/>
</dbReference>
<accession>F3ZQ76</accession>
<evidence type="ECO:0000256" key="1">
    <source>
        <dbReference type="ARBA" id="ARBA00008791"/>
    </source>
</evidence>
<evidence type="ECO:0000259" key="2">
    <source>
        <dbReference type="Pfam" id="PF00582"/>
    </source>
</evidence>
<keyword evidence="4" id="KW-1185">Reference proteome</keyword>
<dbReference type="Pfam" id="PF00582">
    <property type="entry name" value="Usp"/>
    <property type="match status" value="1"/>
</dbReference>
<comment type="similarity">
    <text evidence="1">Belongs to the universal stress protein A family.</text>
</comment>
<dbReference type="SUPFAM" id="SSF52402">
    <property type="entry name" value="Adenine nucleotide alpha hydrolases-like"/>
    <property type="match status" value="2"/>
</dbReference>
<dbReference type="Proteomes" id="UP000018439">
    <property type="component" value="Chromosome"/>
</dbReference>
<dbReference type="InterPro" id="IPR006015">
    <property type="entry name" value="Universal_stress_UspA"/>
</dbReference>
<organism evidence="3 4">
    <name type="scientific">Bacteroides coprosuis DSM 18011</name>
    <dbReference type="NCBI Taxonomy" id="679937"/>
    <lineage>
        <taxon>Bacteria</taxon>
        <taxon>Pseudomonadati</taxon>
        <taxon>Bacteroidota</taxon>
        <taxon>Bacteroidia</taxon>
        <taxon>Bacteroidales</taxon>
        <taxon>Bacteroidaceae</taxon>
        <taxon>Bacteroides</taxon>
    </lineage>
</organism>
<dbReference type="STRING" id="679937.Bcop_1550"/>
<dbReference type="eggNOG" id="COG0589">
    <property type="taxonomic scope" value="Bacteria"/>
</dbReference>
<dbReference type="HOGENOM" id="CLU_049301_2_4_10"/>
<dbReference type="InterPro" id="IPR006016">
    <property type="entry name" value="UspA"/>
</dbReference>
<reference evidence="3 4" key="1">
    <citation type="journal article" date="2011" name="Stand. Genomic Sci.">
        <title>Non-contiguous finished genome sequence of Bacteroides coprosuis type strain (PC139).</title>
        <authorList>
            <person name="Land M."/>
            <person name="Held B."/>
            <person name="Gronow S."/>
            <person name="Abt B."/>
            <person name="Lucas S."/>
            <person name="Del Rio T.G."/>
            <person name="Nolan M."/>
            <person name="Tice H."/>
            <person name="Cheng J.F."/>
            <person name="Pitluck S."/>
            <person name="Liolios K."/>
            <person name="Pagani I."/>
            <person name="Ivanova N."/>
            <person name="Mavromatis K."/>
            <person name="Mikhailova N."/>
            <person name="Pati A."/>
            <person name="Tapia R."/>
            <person name="Han C."/>
            <person name="Goodwin L."/>
            <person name="Chen A."/>
            <person name="Palaniappan K."/>
            <person name="Hauser L."/>
            <person name="Brambilla E.M."/>
            <person name="Rohde M."/>
            <person name="Goker M."/>
            <person name="Detter J.C."/>
            <person name="Woyke T."/>
            <person name="Bristow J."/>
            <person name="Eisen J.A."/>
            <person name="Markowitz V."/>
            <person name="Hugenholtz P."/>
            <person name="Kyrpides N.C."/>
            <person name="Klenk H.P."/>
            <person name="Lapidus A."/>
        </authorList>
    </citation>
    <scope>NUCLEOTIDE SEQUENCE</scope>
    <source>
        <strain evidence="3 4">DSM 18011</strain>
    </source>
</reference>
<dbReference type="PRINTS" id="PR01438">
    <property type="entry name" value="UNVRSLSTRESS"/>
</dbReference>
<evidence type="ECO:0000313" key="3">
    <source>
        <dbReference type="EMBL" id="EGJ71742.1"/>
    </source>
</evidence>
<gene>
    <name evidence="3" type="ORF">Bcop_1550</name>
</gene>
<dbReference type="InterPro" id="IPR014729">
    <property type="entry name" value="Rossmann-like_a/b/a_fold"/>
</dbReference>
<dbReference type="AlphaFoldDB" id="F3ZQ76"/>
<dbReference type="Gene3D" id="3.40.50.620">
    <property type="entry name" value="HUPs"/>
    <property type="match status" value="2"/>
</dbReference>
<dbReference type="PANTHER" id="PTHR46268">
    <property type="entry name" value="STRESS RESPONSE PROTEIN NHAX"/>
    <property type="match status" value="1"/>
</dbReference>
<sequence>MQMKEDGKNDNLVTLAILTYTKAQILQTVLQSEGVEATIMNVNQITPTVNAAVRVKINESDLPKALKITEKAAWLTEDMLDEKAEHEKKRNTILLPVDFSEYSMKACEFGFNIAKSMNAEVVLMHVYFTPIYAASLPNGDIFNYQKQGFDREAHIIHRQVQEKLEHLSNQIDAKIASGDFPNIKYVKKLREGIPEEEIVRYARRHKVTLIIMGTRGSNQKKIDLIGSVTAEVIDRSRTTVFAIPENTPYKTFDKVKRIAFLTDFDPRDLIALDNLLQNDFPIFKPAISLVHISDSDEHDKWDEIELGGIKEYLTKNYEGLDVDYEIIKDDDNFSNTLSEFITKHQIDVITLSSYRRNIFARLFNPSIARKMVFHSDTPLLVISV</sequence>
<proteinExistence type="inferred from homology"/>
<evidence type="ECO:0000313" key="4">
    <source>
        <dbReference type="Proteomes" id="UP000018439"/>
    </source>
</evidence>
<dbReference type="EMBL" id="CM001167">
    <property type="protein sequence ID" value="EGJ71742.1"/>
    <property type="molecule type" value="Genomic_DNA"/>
</dbReference>
<protein>
    <submittedName>
        <fullName evidence="3">UspA domain-containing protein</fullName>
    </submittedName>
</protein>
<name>F3ZQ76_9BACE</name>
<dbReference type="CDD" id="cd00293">
    <property type="entry name" value="USP-like"/>
    <property type="match status" value="1"/>
</dbReference>
<feature type="domain" description="UspA" evidence="2">
    <location>
        <begin position="91"/>
        <end position="243"/>
    </location>
</feature>